<dbReference type="GeneID" id="14926707"/>
<evidence type="ECO:0000313" key="2">
    <source>
        <dbReference type="EMBL" id="ELR25642.1"/>
    </source>
</evidence>
<name>L8HKA3_ACACF</name>
<gene>
    <name evidence="2" type="ORF">ACA1_119190</name>
</gene>
<dbReference type="EMBL" id="KB007797">
    <property type="protein sequence ID" value="ELR25642.1"/>
    <property type="molecule type" value="Genomic_DNA"/>
</dbReference>
<dbReference type="Gene3D" id="1.25.10.10">
    <property type="entry name" value="Leucine-rich Repeat Variant"/>
    <property type="match status" value="1"/>
</dbReference>
<feature type="compositionally biased region" description="Basic and acidic residues" evidence="1">
    <location>
        <begin position="1"/>
        <end position="11"/>
    </location>
</feature>
<proteinExistence type="predicted"/>
<dbReference type="VEuPathDB" id="AmoebaDB:ACA1_119190"/>
<protein>
    <recommendedName>
        <fullName evidence="4">HEAT repeat domain containing protein</fullName>
    </recommendedName>
</protein>
<dbReference type="SUPFAM" id="SSF48371">
    <property type="entry name" value="ARM repeat"/>
    <property type="match status" value="1"/>
</dbReference>
<feature type="compositionally biased region" description="Acidic residues" evidence="1">
    <location>
        <begin position="557"/>
        <end position="573"/>
    </location>
</feature>
<feature type="region of interest" description="Disordered" evidence="1">
    <location>
        <begin position="495"/>
        <end position="574"/>
    </location>
</feature>
<feature type="compositionally biased region" description="Acidic residues" evidence="1">
    <location>
        <begin position="515"/>
        <end position="524"/>
    </location>
</feature>
<evidence type="ECO:0008006" key="4">
    <source>
        <dbReference type="Google" id="ProtNLM"/>
    </source>
</evidence>
<organism evidence="2 3">
    <name type="scientific">Acanthamoeba castellanii (strain ATCC 30010 / Neff)</name>
    <dbReference type="NCBI Taxonomy" id="1257118"/>
    <lineage>
        <taxon>Eukaryota</taxon>
        <taxon>Amoebozoa</taxon>
        <taxon>Discosea</taxon>
        <taxon>Longamoebia</taxon>
        <taxon>Centramoebida</taxon>
        <taxon>Acanthamoebidae</taxon>
        <taxon>Acanthamoeba</taxon>
    </lineage>
</organism>
<evidence type="ECO:0000256" key="1">
    <source>
        <dbReference type="SAM" id="MobiDB-lite"/>
    </source>
</evidence>
<feature type="compositionally biased region" description="Acidic residues" evidence="1">
    <location>
        <begin position="534"/>
        <end position="543"/>
    </location>
</feature>
<feature type="region of interest" description="Disordered" evidence="1">
    <location>
        <begin position="1"/>
        <end position="64"/>
    </location>
</feature>
<sequence length="797" mass="89224">MEQQEKDRSGERASFGPPLAAPRFYQQESEKLAEQRRTREEQSATARLLTPKNATGRRGVLPAAPRDPLRLAQSIVAATRQFATLPPPVGERRSIVRWVATHRDIVEAVAGSIERGAASFDGSSRPKTDEVALVRVFEWLFVDEGPHACLAFLDDKKPGCGGEAAIDDGGVSDADKREAFARLNQAVASVAVKRLRECRLAIPELLARMWTRVWQAAAAASGGDDGAELAAVGLLSAIGRVYERLAEHRYRDFFSRRLEPIDDEPFIRFVADNKSVAIVAAGLELIRDAMYYRFGQIFGQRTWTHLMVNTVIHPDHYIRRWAYSSLDFRYCHDDLRVEICQLRMSRLRQEEDPTVKARLLKSLTRQSGSDMSRVLLEPPFTEMQNSNGKVARAATALLSWMVFAGGVSLDREQVRREGSLTAQLLCFLANNRPGFSTSADAAHLPHDLRELFAATTAGTPLPFRPLDKPMCVLERNATKLLVAIHDWLQADGTDKWHRSRHKGRPDGQQPPVDPLTEDEEEEQGDNLHDHRNDDGEDDDDDDNGERRHDVAPPHDDAGEEGDDDDDDDDDDDMEHQAEHIKQALAYTPYVIACLQDPEPLVRYGACEAMRWMWRWSSPGQRLTASNLLVDLAAAGTDQGAPFVQRKAFATLQGLLDDAPYDGEEDIIFASCVARLQRHDGPDHSPLHLVMQLARAGGLRDPKERTMELAELMMPVLVAKMRHVQGVELVSCMLAAIEYVLPLGGRCPLAREVSLLVGQRWAEVFPRAKHFRLSKPAKNFERRHALLADLYDALEPQP</sequence>
<reference evidence="2 3" key="1">
    <citation type="journal article" date="2013" name="Genome Biol.">
        <title>Genome of Acanthamoeba castellanii highlights extensive lateral gene transfer and early evolution of tyrosine kinase signaling.</title>
        <authorList>
            <person name="Clarke M."/>
            <person name="Lohan A.J."/>
            <person name="Liu B."/>
            <person name="Lagkouvardos I."/>
            <person name="Roy S."/>
            <person name="Zafar N."/>
            <person name="Bertelli C."/>
            <person name="Schilde C."/>
            <person name="Kianianmomeni A."/>
            <person name="Burglin T.R."/>
            <person name="Frech C."/>
            <person name="Turcotte B."/>
            <person name="Kopec K.O."/>
            <person name="Synnott J.M."/>
            <person name="Choo C."/>
            <person name="Paponov I."/>
            <person name="Finkler A."/>
            <person name="Soon Heng Tan C."/>
            <person name="Hutchins A.P."/>
            <person name="Weinmeier T."/>
            <person name="Rattei T."/>
            <person name="Chu J.S."/>
            <person name="Gimenez G."/>
            <person name="Irimia M."/>
            <person name="Rigden D.J."/>
            <person name="Fitzpatrick D.A."/>
            <person name="Lorenzo-Morales J."/>
            <person name="Bateman A."/>
            <person name="Chiu C.H."/>
            <person name="Tang P."/>
            <person name="Hegemann P."/>
            <person name="Fromm H."/>
            <person name="Raoult D."/>
            <person name="Greub G."/>
            <person name="Miranda-Saavedra D."/>
            <person name="Chen N."/>
            <person name="Nash P."/>
            <person name="Ginger M.L."/>
            <person name="Horn M."/>
            <person name="Schaap P."/>
            <person name="Caler L."/>
            <person name="Loftus B."/>
        </authorList>
    </citation>
    <scope>NUCLEOTIDE SEQUENCE [LARGE SCALE GENOMIC DNA]</scope>
    <source>
        <strain evidence="2 3">Neff</strain>
    </source>
</reference>
<dbReference type="AlphaFoldDB" id="L8HKA3"/>
<feature type="compositionally biased region" description="Basic and acidic residues" evidence="1">
    <location>
        <begin position="544"/>
        <end position="556"/>
    </location>
</feature>
<keyword evidence="3" id="KW-1185">Reference proteome</keyword>
<evidence type="ECO:0000313" key="3">
    <source>
        <dbReference type="Proteomes" id="UP000011083"/>
    </source>
</evidence>
<accession>L8HKA3</accession>
<dbReference type="RefSeq" id="XP_004358075.1">
    <property type="nucleotide sequence ID" value="XM_004358018.1"/>
</dbReference>
<dbReference type="InterPro" id="IPR011989">
    <property type="entry name" value="ARM-like"/>
</dbReference>
<dbReference type="KEGG" id="acan:ACA1_119190"/>
<dbReference type="Proteomes" id="UP000011083">
    <property type="component" value="Unassembled WGS sequence"/>
</dbReference>
<feature type="compositionally biased region" description="Basic and acidic residues" evidence="1">
    <location>
        <begin position="28"/>
        <end position="42"/>
    </location>
</feature>
<dbReference type="InterPro" id="IPR016024">
    <property type="entry name" value="ARM-type_fold"/>
</dbReference>